<dbReference type="PANTHER" id="PTHR47272:SF1">
    <property type="entry name" value="PIGGYBAC TRANSPOSABLE ELEMENT-DERIVED PROTEIN 3-LIKE"/>
    <property type="match status" value="1"/>
</dbReference>
<feature type="transmembrane region" description="Helical" evidence="1">
    <location>
        <begin position="76"/>
        <end position="94"/>
    </location>
</feature>
<dbReference type="VEuPathDB" id="VectorBase:ISCI002877"/>
<gene>
    <name evidence="3" type="ORF">IscW_ISCW002877</name>
</gene>
<keyword evidence="1" id="KW-0472">Membrane</keyword>
<dbReference type="PhylomeDB" id="B7P9S0"/>
<feature type="non-terminal residue" evidence="3">
    <location>
        <position position="95"/>
    </location>
</feature>
<evidence type="ECO:0000313" key="3">
    <source>
        <dbReference type="EMBL" id="EEC03342.1"/>
    </source>
</evidence>
<name>B7P9S0_IXOSC</name>
<dbReference type="VEuPathDB" id="VectorBase:ISCW002877"/>
<dbReference type="HOGENOM" id="CLU_2392196_0_0_1"/>
<dbReference type="PaxDb" id="6945-B7P9S0"/>
<dbReference type="InterPro" id="IPR029526">
    <property type="entry name" value="PGBD"/>
</dbReference>
<dbReference type="AlphaFoldDB" id="B7P9S0"/>
<protein>
    <recommendedName>
        <fullName evidence="2">PiggyBac transposable element-derived protein domain-containing protein</fullName>
    </recommendedName>
</protein>
<accession>B7P9S0</accession>
<organism>
    <name type="scientific">Ixodes scapularis</name>
    <name type="common">Black-legged tick</name>
    <name type="synonym">Deer tick</name>
    <dbReference type="NCBI Taxonomy" id="6945"/>
    <lineage>
        <taxon>Eukaryota</taxon>
        <taxon>Metazoa</taxon>
        <taxon>Ecdysozoa</taxon>
        <taxon>Arthropoda</taxon>
        <taxon>Chelicerata</taxon>
        <taxon>Arachnida</taxon>
        <taxon>Acari</taxon>
        <taxon>Parasitiformes</taxon>
        <taxon>Ixodida</taxon>
        <taxon>Ixodoidea</taxon>
        <taxon>Ixodidae</taxon>
        <taxon>Ixodinae</taxon>
        <taxon>Ixodes</taxon>
    </lineage>
</organism>
<dbReference type="EMBL" id="DS666596">
    <property type="protein sequence ID" value="EEC03342.1"/>
    <property type="molecule type" value="Genomic_DNA"/>
</dbReference>
<evidence type="ECO:0000256" key="1">
    <source>
        <dbReference type="SAM" id="Phobius"/>
    </source>
</evidence>
<reference evidence="3" key="1">
    <citation type="submission" date="2008-03" db="EMBL/GenBank/DDBJ databases">
        <title>Annotation of Ixodes scapularis.</title>
        <authorList>
            <consortium name="Ixodes scapularis Genome Project Consortium"/>
            <person name="Caler E."/>
            <person name="Hannick L.I."/>
            <person name="Bidwell S."/>
            <person name="Joardar V."/>
            <person name="Thiagarajan M."/>
            <person name="Amedeo P."/>
            <person name="Galinsky K.J."/>
            <person name="Schobel S."/>
            <person name="Inman J."/>
            <person name="Hostetler J."/>
            <person name="Miller J."/>
            <person name="Hammond M."/>
            <person name="Megy K."/>
            <person name="Lawson D."/>
            <person name="Kodira C."/>
            <person name="Sutton G."/>
            <person name="Meyer J."/>
            <person name="Hill C.A."/>
            <person name="Birren B."/>
            <person name="Nene V."/>
            <person name="Collins F."/>
            <person name="Alarcon-Chaidez F."/>
            <person name="Wikel S."/>
            <person name="Strausberg R."/>
        </authorList>
    </citation>
    <scope>NUCLEOTIDE SEQUENCE [LARGE SCALE GENOMIC DNA]</scope>
    <source>
        <strain evidence="3">Wikel colony</strain>
    </source>
</reference>
<dbReference type="PANTHER" id="PTHR47272">
    <property type="entry name" value="DDE_TNP_1_7 DOMAIN-CONTAINING PROTEIN"/>
    <property type="match status" value="1"/>
</dbReference>
<proteinExistence type="predicted"/>
<feature type="domain" description="PiggyBac transposable element-derived protein" evidence="2">
    <location>
        <begin position="3"/>
        <end position="93"/>
    </location>
</feature>
<feature type="non-terminal residue" evidence="3">
    <location>
        <position position="1"/>
    </location>
</feature>
<keyword evidence="1" id="KW-0812">Transmembrane</keyword>
<keyword evidence="1" id="KW-1133">Transmembrane helix</keyword>
<dbReference type="Pfam" id="PF13843">
    <property type="entry name" value="DDE_Tnp_1_7"/>
    <property type="match status" value="1"/>
</dbReference>
<sequence length="95" mass="11325">NIAVVRSYDNRALTLVSNYASTEPVGTVQRWDKKEKKFIQAPLPWIVRTYNHFMGGVDLLNYLIEFYKFPIKSRRWYLHLFYHTLMIATVSAWLL</sequence>
<evidence type="ECO:0000259" key="2">
    <source>
        <dbReference type="Pfam" id="PF13843"/>
    </source>
</evidence>